<dbReference type="Gene3D" id="3.40.50.1910">
    <property type="match status" value="1"/>
</dbReference>
<dbReference type="Proteomes" id="UP000266673">
    <property type="component" value="Unassembled WGS sequence"/>
</dbReference>
<comment type="caution">
    <text evidence="7">The sequence shown here is derived from an EMBL/GenBank/DDBJ whole genome shotgun (WGS) entry which is preliminary data.</text>
</comment>
<dbReference type="GO" id="GO:0012505">
    <property type="term" value="C:endomembrane system"/>
    <property type="evidence" value="ECO:0007669"/>
    <property type="project" value="UniProtKB-SubCell"/>
</dbReference>
<dbReference type="InterPro" id="IPR043127">
    <property type="entry name" value="Sec-1-like_dom3a"/>
</dbReference>
<evidence type="ECO:0000256" key="1">
    <source>
        <dbReference type="ARBA" id="ARBA00004184"/>
    </source>
</evidence>
<dbReference type="Gene3D" id="1.25.40.60">
    <property type="match status" value="1"/>
</dbReference>
<dbReference type="EMBL" id="QKWP01000793">
    <property type="protein sequence ID" value="RIB14817.1"/>
    <property type="molecule type" value="Genomic_DNA"/>
</dbReference>
<evidence type="ECO:0000256" key="3">
    <source>
        <dbReference type="ARBA" id="ARBA00022448"/>
    </source>
</evidence>
<dbReference type="Gene3D" id="3.90.830.10">
    <property type="entry name" value="Syntaxin Binding Protein 1, Chain A, domain 2"/>
    <property type="match status" value="1"/>
</dbReference>
<keyword evidence="3" id="KW-0813">Transport</keyword>
<keyword evidence="5" id="KW-0472">Membrane</keyword>
<proteinExistence type="inferred from homology"/>
<organism evidence="7 8">
    <name type="scientific">Gigaspora rosea</name>
    <dbReference type="NCBI Taxonomy" id="44941"/>
    <lineage>
        <taxon>Eukaryota</taxon>
        <taxon>Fungi</taxon>
        <taxon>Fungi incertae sedis</taxon>
        <taxon>Mucoromycota</taxon>
        <taxon>Glomeromycotina</taxon>
        <taxon>Glomeromycetes</taxon>
        <taxon>Diversisporales</taxon>
        <taxon>Gigasporaceae</taxon>
        <taxon>Gigaspora</taxon>
    </lineage>
</organism>
<gene>
    <name evidence="7" type="ORF">C2G38_2248011</name>
</gene>
<dbReference type="AlphaFoldDB" id="A0A397V062"/>
<dbReference type="SUPFAM" id="SSF56815">
    <property type="entry name" value="Sec1/munc18-like (SM) proteins"/>
    <property type="match status" value="1"/>
</dbReference>
<dbReference type="GO" id="GO:0031410">
    <property type="term" value="C:cytoplasmic vesicle"/>
    <property type="evidence" value="ECO:0007669"/>
    <property type="project" value="UniProtKB-ARBA"/>
</dbReference>
<reference evidence="7 8" key="1">
    <citation type="submission" date="2018-06" db="EMBL/GenBank/DDBJ databases">
        <title>Comparative genomics reveals the genomic features of Rhizophagus irregularis, R. cerebriforme, R. diaphanum and Gigaspora rosea, and their symbiotic lifestyle signature.</title>
        <authorList>
            <person name="Morin E."/>
            <person name="San Clemente H."/>
            <person name="Chen E.C.H."/>
            <person name="De La Providencia I."/>
            <person name="Hainaut M."/>
            <person name="Kuo A."/>
            <person name="Kohler A."/>
            <person name="Murat C."/>
            <person name="Tang N."/>
            <person name="Roy S."/>
            <person name="Loubradou J."/>
            <person name="Henrissat B."/>
            <person name="Grigoriev I.V."/>
            <person name="Corradi N."/>
            <person name="Roux C."/>
            <person name="Martin F.M."/>
        </authorList>
    </citation>
    <scope>NUCLEOTIDE SEQUENCE [LARGE SCALE GENOMIC DNA]</scope>
    <source>
        <strain evidence="7 8">DAOM 194757</strain>
    </source>
</reference>
<dbReference type="Pfam" id="PF00995">
    <property type="entry name" value="Sec1"/>
    <property type="match status" value="1"/>
</dbReference>
<keyword evidence="4" id="KW-0653">Protein transport</keyword>
<keyword evidence="8" id="KW-1185">Reference proteome</keyword>
<dbReference type="GO" id="GO:0015031">
    <property type="term" value="P:protein transport"/>
    <property type="evidence" value="ECO:0007669"/>
    <property type="project" value="UniProtKB-KW"/>
</dbReference>
<comment type="subcellular location">
    <subcellularLocation>
        <location evidence="1">Endomembrane system</location>
        <topology evidence="1">Peripheral membrane protein</topology>
    </subcellularLocation>
</comment>
<name>A0A397V062_9GLOM</name>
<protein>
    <recommendedName>
        <fullName evidence="6">Vacuolar protein sorting-associated protein 45</fullName>
    </recommendedName>
</protein>
<dbReference type="PANTHER" id="PTHR11679">
    <property type="entry name" value="VESICLE PROTEIN SORTING-ASSOCIATED"/>
    <property type="match status" value="1"/>
</dbReference>
<dbReference type="InterPro" id="IPR036045">
    <property type="entry name" value="Sec1-like_sf"/>
</dbReference>
<dbReference type="PIRSF" id="PIRSF005715">
    <property type="entry name" value="VPS45_Sec1"/>
    <property type="match status" value="1"/>
</dbReference>
<accession>A0A397V062</accession>
<dbReference type="InterPro" id="IPR001619">
    <property type="entry name" value="Sec1-like"/>
</dbReference>
<sequence>MDVVKAVQNYINKMVNEVPGMKVLLLDAETTPIISNVMTQSSLLSHETYLVDRIDNRNRDRMRHLKCICFLRPTTDSIQLLVEELRDPCYGDYHLYFSNTIKKSSIERLAEVDEQEVVREVQEYFADYCAINPDFYSLNLSLPQHHLYGDSKHIWDGKALQRVVEGVLAVLLSLKKKPLIRYERISKMAEKLAQEVLYQIQEEGPLFDFRRTDTPPILLILDRRNDPVTPLLSQWTYQAMVHELLGIHNGRVDLSDVPDIRPELKEIVLSRDQDPFYKKNMYLNIGDLGANIKSYVEEYQSKTKLSMNIESISDMKRFVEEYPEFRKLSGNVSKHVALASELSRLYEKENLLEVSELEQSLACYEQHSSDLKSLQKLIESPKISEESKIRLVILYSLRYEKSPNNVITSLIDQLHKNGVSEHKISLIGSMIQYSGTEQRQDDLFSNESIFSKGKSAFKGLKGVENVYTQHSPHLAQTLELLIKGKLKEASYPFVGSSTKDRPQDIIVFMVGGVTYEEARHVAQINASTPGVRIVLGGTTVHNSDSFLNEIQDAFYRFQQSGSPAGTRPPKFGRSRR</sequence>
<evidence type="ECO:0000313" key="7">
    <source>
        <dbReference type="EMBL" id="RIB14817.1"/>
    </source>
</evidence>
<evidence type="ECO:0000313" key="8">
    <source>
        <dbReference type="Proteomes" id="UP000266673"/>
    </source>
</evidence>
<evidence type="ECO:0000256" key="4">
    <source>
        <dbReference type="ARBA" id="ARBA00022927"/>
    </source>
</evidence>
<dbReference type="InterPro" id="IPR027482">
    <property type="entry name" value="Sec1-like_dom2"/>
</dbReference>
<dbReference type="STRING" id="44941.A0A397V062"/>
<evidence type="ECO:0000256" key="6">
    <source>
        <dbReference type="ARBA" id="ARBA00073001"/>
    </source>
</evidence>
<comment type="similarity">
    <text evidence="2">Belongs to the STXBP/unc-18/SEC1 family.</text>
</comment>
<dbReference type="GO" id="GO:0016192">
    <property type="term" value="P:vesicle-mediated transport"/>
    <property type="evidence" value="ECO:0007669"/>
    <property type="project" value="InterPro"/>
</dbReference>
<evidence type="ECO:0000256" key="5">
    <source>
        <dbReference type="ARBA" id="ARBA00023136"/>
    </source>
</evidence>
<evidence type="ECO:0000256" key="2">
    <source>
        <dbReference type="ARBA" id="ARBA00009884"/>
    </source>
</evidence>
<dbReference type="Gene3D" id="3.40.50.2060">
    <property type="match status" value="1"/>
</dbReference>
<dbReference type="FunFam" id="3.90.830.10:FF:000002">
    <property type="entry name" value="Vacuolar protein sorting-associated protein 45"/>
    <property type="match status" value="1"/>
</dbReference>
<dbReference type="InterPro" id="IPR043154">
    <property type="entry name" value="Sec-1-like_dom1"/>
</dbReference>
<dbReference type="OrthoDB" id="10266265at2759"/>